<evidence type="ECO:0008006" key="6">
    <source>
        <dbReference type="Google" id="ProtNLM"/>
    </source>
</evidence>
<accession>A0A7X5YAV0</accession>
<evidence type="ECO:0000313" key="5">
    <source>
        <dbReference type="Proteomes" id="UP001302374"/>
    </source>
</evidence>
<keyword evidence="5" id="KW-1185">Reference proteome</keyword>
<reference evidence="2 4" key="2">
    <citation type="submission" date="2020-03" db="EMBL/GenBank/DDBJ databases">
        <title>Genomic Encyclopedia of Type Strains, Phase IV (KMG-IV): sequencing the most valuable type-strain genomes for metagenomic binning, comparative biology and taxonomic classification.</title>
        <authorList>
            <person name="Goeker M."/>
        </authorList>
    </citation>
    <scope>NUCLEOTIDE SEQUENCE [LARGE SCALE GENOMIC DNA]</scope>
    <source>
        <strain evidence="2 4">DSM 105722</strain>
    </source>
</reference>
<protein>
    <recommendedName>
        <fullName evidence="6">Holin</fullName>
    </recommendedName>
</protein>
<keyword evidence="1" id="KW-0472">Membrane</keyword>
<feature type="transmembrane region" description="Helical" evidence="1">
    <location>
        <begin position="18"/>
        <end position="40"/>
    </location>
</feature>
<dbReference type="AlphaFoldDB" id="A0A7X5YAV0"/>
<dbReference type="EMBL" id="JAATLI010000004">
    <property type="protein sequence ID" value="NJC17778.1"/>
    <property type="molecule type" value="Genomic_DNA"/>
</dbReference>
<evidence type="ECO:0000313" key="3">
    <source>
        <dbReference type="EMBL" id="WOF13472.1"/>
    </source>
</evidence>
<dbReference type="Proteomes" id="UP000576368">
    <property type="component" value="Unassembled WGS sequence"/>
</dbReference>
<dbReference type="GeneID" id="86892608"/>
<proteinExistence type="predicted"/>
<gene>
    <name evidence="3" type="ORF">F1644_14895</name>
    <name evidence="2" type="ORF">GGR15_001393</name>
</gene>
<dbReference type="EMBL" id="CP043839">
    <property type="protein sequence ID" value="WOF13472.1"/>
    <property type="molecule type" value="Genomic_DNA"/>
</dbReference>
<evidence type="ECO:0000313" key="4">
    <source>
        <dbReference type="Proteomes" id="UP000576368"/>
    </source>
</evidence>
<dbReference type="Proteomes" id="UP001302374">
    <property type="component" value="Chromosome"/>
</dbReference>
<sequence>MIIDFLTTGDFSLILTRVYVILAMWAIMCIAVCVDLWAGVNSAKARGEKVYSGGLRRTFAKLGDYWRIQVMALIFDLIGSFIPWYSLPYVSMLVTAAIVLIEGRSVWENERAKKSQVAKLPDAIRAIIQCADAKTAEQLLEKLKEVTDDNKQVF</sequence>
<reference evidence="3 5" key="1">
    <citation type="submission" date="2019-09" db="EMBL/GenBank/DDBJ databases">
        <title>Butyricimonas paravirosa DSM 105722 (=214-4 = JCM 18677 = CCUG 65563).</title>
        <authorList>
            <person name="Le Roy T."/>
            <person name="Cani P.D."/>
        </authorList>
    </citation>
    <scope>NUCLEOTIDE SEQUENCE [LARGE SCALE GENOMIC DNA]</scope>
    <source>
        <strain evidence="3 5">DSM 105722</strain>
    </source>
</reference>
<evidence type="ECO:0000256" key="1">
    <source>
        <dbReference type="SAM" id="Phobius"/>
    </source>
</evidence>
<dbReference type="RefSeq" id="WP_118303545.1">
    <property type="nucleotide sequence ID" value="NZ_BMPA01000004.1"/>
</dbReference>
<keyword evidence="1" id="KW-1133">Transmembrane helix</keyword>
<dbReference type="GO" id="GO:0016020">
    <property type="term" value="C:membrane"/>
    <property type="evidence" value="ECO:0007669"/>
    <property type="project" value="UniProtKB-SubCell"/>
</dbReference>
<organism evidence="2 4">
    <name type="scientific">Butyricimonas paravirosa</name>
    <dbReference type="NCBI Taxonomy" id="1472417"/>
    <lineage>
        <taxon>Bacteria</taxon>
        <taxon>Pseudomonadati</taxon>
        <taxon>Bacteroidota</taxon>
        <taxon>Bacteroidia</taxon>
        <taxon>Bacteroidales</taxon>
        <taxon>Odoribacteraceae</taxon>
        <taxon>Butyricimonas</taxon>
    </lineage>
</organism>
<evidence type="ECO:0000313" key="2">
    <source>
        <dbReference type="EMBL" id="NJC17778.1"/>
    </source>
</evidence>
<name>A0A7X5YAV0_9BACT</name>
<keyword evidence="1" id="KW-0812">Transmembrane</keyword>
<feature type="transmembrane region" description="Helical" evidence="1">
    <location>
        <begin position="89"/>
        <end position="107"/>
    </location>
</feature>